<keyword evidence="1" id="KW-1133">Transmembrane helix</keyword>
<feature type="transmembrane region" description="Helical" evidence="1">
    <location>
        <begin position="57"/>
        <end position="80"/>
    </location>
</feature>
<dbReference type="Proteomes" id="UP001597414">
    <property type="component" value="Unassembled WGS sequence"/>
</dbReference>
<dbReference type="EMBL" id="JBHUIV010000018">
    <property type="protein sequence ID" value="MFD2202683.1"/>
    <property type="molecule type" value="Genomic_DNA"/>
</dbReference>
<protein>
    <submittedName>
        <fullName evidence="3">DUF418 domain-containing protein</fullName>
    </submittedName>
</protein>
<dbReference type="InterPro" id="IPR007349">
    <property type="entry name" value="DUF418"/>
</dbReference>
<organism evidence="3 4">
    <name type="scientific">Shivajiella indica</name>
    <dbReference type="NCBI Taxonomy" id="872115"/>
    <lineage>
        <taxon>Bacteria</taxon>
        <taxon>Pseudomonadati</taxon>
        <taxon>Bacteroidota</taxon>
        <taxon>Cytophagia</taxon>
        <taxon>Cytophagales</taxon>
        <taxon>Cyclobacteriaceae</taxon>
        <taxon>Shivajiella</taxon>
    </lineage>
</organism>
<keyword evidence="1" id="KW-0472">Membrane</keyword>
<keyword evidence="4" id="KW-1185">Reference proteome</keyword>
<dbReference type="PANTHER" id="PTHR30590">
    <property type="entry name" value="INNER MEMBRANE PROTEIN"/>
    <property type="match status" value="1"/>
</dbReference>
<comment type="caution">
    <text evidence="3">The sequence shown here is derived from an EMBL/GenBank/DDBJ whole genome shotgun (WGS) entry which is preliminary data.</text>
</comment>
<feature type="transmembrane region" description="Helical" evidence="1">
    <location>
        <begin position="286"/>
        <end position="306"/>
    </location>
</feature>
<keyword evidence="1" id="KW-0812">Transmembrane</keyword>
<feature type="transmembrane region" description="Helical" evidence="1">
    <location>
        <begin position="312"/>
        <end position="331"/>
    </location>
</feature>
<evidence type="ECO:0000313" key="4">
    <source>
        <dbReference type="Proteomes" id="UP001597414"/>
    </source>
</evidence>
<feature type="transmembrane region" description="Helical" evidence="1">
    <location>
        <begin position="144"/>
        <end position="166"/>
    </location>
</feature>
<feature type="domain" description="DUF418" evidence="2">
    <location>
        <begin position="299"/>
        <end position="459"/>
    </location>
</feature>
<reference evidence="4" key="1">
    <citation type="journal article" date="2019" name="Int. J. Syst. Evol. Microbiol.">
        <title>The Global Catalogue of Microorganisms (GCM) 10K type strain sequencing project: providing services to taxonomists for standard genome sequencing and annotation.</title>
        <authorList>
            <consortium name="The Broad Institute Genomics Platform"/>
            <consortium name="The Broad Institute Genome Sequencing Center for Infectious Disease"/>
            <person name="Wu L."/>
            <person name="Ma J."/>
        </authorList>
    </citation>
    <scope>NUCLEOTIDE SEQUENCE [LARGE SCALE GENOMIC DNA]</scope>
    <source>
        <strain evidence="4">KCTC 19812</strain>
    </source>
</reference>
<sequence>MDSSILNNKNIKANLMISVKLVVSLPDQFLFNSMEIQTSHPSLKPIEKKSRIVTLDVLRGIALLGILLMNINGFGLAWGYNDPSVLGGDTGLNLITWKVSNLLFEGTMRALFSLLFGVGMYIFLDRLVQKGAGIKAADIYFRRITWLLIFGLIHGYLLLWLGEILYDYALMGFLVYSFRQVDPKKLIISGLLLFCIGTWWNYQDYQKDKEWYDKVQQAELALASGQEVSNELKETKDSWEKRESKTSPEAMEKFTEEMHKGYFSVVSHLGPIMYDFNTNNPYRTEVWDVLGMMLIGIALFRLGFLTGEKPAYIYWWMVVIGYVVGIAINYYEMQLVLEAQFSSLSFVQSNITYYWGRFFVAMGHIGIIMLFCKYPILPGLKKSLASVGKMALTNYLMHSVICLFVFTGAGLGLFSRLERFELLYVVLAIWVFQLITSPIWLKYFQYGPMEWLWRSLSYQKIQPFRLPSTMTLIKNEA</sequence>
<proteinExistence type="predicted"/>
<dbReference type="Pfam" id="PF04235">
    <property type="entry name" value="DUF418"/>
    <property type="match status" value="1"/>
</dbReference>
<feature type="transmembrane region" description="Helical" evidence="1">
    <location>
        <begin position="352"/>
        <end position="376"/>
    </location>
</feature>
<dbReference type="PANTHER" id="PTHR30590:SF2">
    <property type="entry name" value="INNER MEMBRANE PROTEIN"/>
    <property type="match status" value="1"/>
</dbReference>
<feature type="transmembrane region" description="Helical" evidence="1">
    <location>
        <begin position="396"/>
        <end position="415"/>
    </location>
</feature>
<gene>
    <name evidence="3" type="ORF">ACFSKV_13985</name>
</gene>
<evidence type="ECO:0000313" key="3">
    <source>
        <dbReference type="EMBL" id="MFD2202683.1"/>
    </source>
</evidence>
<evidence type="ECO:0000259" key="2">
    <source>
        <dbReference type="Pfam" id="PF04235"/>
    </source>
</evidence>
<accession>A0ABW5BCP4</accession>
<evidence type="ECO:0000256" key="1">
    <source>
        <dbReference type="SAM" id="Phobius"/>
    </source>
</evidence>
<feature type="transmembrane region" description="Helical" evidence="1">
    <location>
        <begin position="422"/>
        <end position="441"/>
    </location>
</feature>
<dbReference type="RefSeq" id="WP_380803922.1">
    <property type="nucleotide sequence ID" value="NZ_JBHUIV010000018.1"/>
</dbReference>
<feature type="transmembrane region" description="Helical" evidence="1">
    <location>
        <begin position="186"/>
        <end position="202"/>
    </location>
</feature>
<dbReference type="InterPro" id="IPR052529">
    <property type="entry name" value="Bact_Transport_Assoc"/>
</dbReference>
<name>A0ABW5BCP4_9BACT</name>
<feature type="transmembrane region" description="Helical" evidence="1">
    <location>
        <begin position="106"/>
        <end position="124"/>
    </location>
</feature>